<dbReference type="EMBL" id="JH993935">
    <property type="protein sequence ID" value="ELQ75702.1"/>
    <property type="molecule type" value="Genomic_DNA"/>
</dbReference>
<dbReference type="InParanoid" id="L7JYA1"/>
<proteinExistence type="predicted"/>
<name>L7JYA1_TRAHO</name>
<sequence>MVGPVDQMSKMNEKLTMVGPVDQMSKMNEKLTMVTSNRPEKCVKVNSGDK</sequence>
<keyword evidence="2" id="KW-1185">Reference proteome</keyword>
<gene>
    <name evidence="1" type="ORF">THOM_1374</name>
</gene>
<dbReference type="VEuPathDB" id="MicrosporidiaDB:THOM_1374"/>
<dbReference type="Proteomes" id="UP000011185">
    <property type="component" value="Unassembled WGS sequence"/>
</dbReference>
<reference evidence="1 2" key="1">
    <citation type="journal article" date="2012" name="PLoS Pathog.">
        <title>The genome of the obligate intracellular parasite Trachipleistophora hominis: new insights into microsporidian genome dynamics and reductive evolution.</title>
        <authorList>
            <person name="Heinz E."/>
            <person name="Williams T.A."/>
            <person name="Nakjang S."/>
            <person name="Noel C.J."/>
            <person name="Swan D.C."/>
            <person name="Goldberg A.V."/>
            <person name="Harris S.R."/>
            <person name="Weinmaier T."/>
            <person name="Markert S."/>
            <person name="Becher D."/>
            <person name="Bernhardt J."/>
            <person name="Dagan T."/>
            <person name="Hacker C."/>
            <person name="Lucocq J.M."/>
            <person name="Schweder T."/>
            <person name="Rattei T."/>
            <person name="Hall N."/>
            <person name="Hirt R.P."/>
            <person name="Embley T.M."/>
        </authorList>
    </citation>
    <scope>NUCLEOTIDE SEQUENCE [LARGE SCALE GENOMIC DNA]</scope>
</reference>
<dbReference type="HOGENOM" id="CLU_3126085_0_0_1"/>
<protein>
    <submittedName>
        <fullName evidence="1">Uncharacterized protein</fullName>
    </submittedName>
</protein>
<evidence type="ECO:0000313" key="2">
    <source>
        <dbReference type="Proteomes" id="UP000011185"/>
    </source>
</evidence>
<evidence type="ECO:0000313" key="1">
    <source>
        <dbReference type="EMBL" id="ELQ75702.1"/>
    </source>
</evidence>
<accession>L7JYA1</accession>
<dbReference type="AlphaFoldDB" id="L7JYA1"/>
<organism evidence="1 2">
    <name type="scientific">Trachipleistophora hominis</name>
    <name type="common">Microsporidian parasite</name>
    <dbReference type="NCBI Taxonomy" id="72359"/>
    <lineage>
        <taxon>Eukaryota</taxon>
        <taxon>Fungi</taxon>
        <taxon>Fungi incertae sedis</taxon>
        <taxon>Microsporidia</taxon>
        <taxon>Pleistophoridae</taxon>
        <taxon>Trachipleistophora</taxon>
    </lineage>
</organism>